<protein>
    <submittedName>
        <fullName evidence="4">Metal dependent phosphohydrolase</fullName>
    </submittedName>
</protein>
<dbReference type="InterPro" id="IPR006674">
    <property type="entry name" value="HD_domain"/>
</dbReference>
<dbReference type="EMBL" id="CP001140">
    <property type="protein sequence ID" value="ACL10792.1"/>
    <property type="molecule type" value="Genomic_DNA"/>
</dbReference>
<dbReference type="SUPFAM" id="SSF109604">
    <property type="entry name" value="HD-domain/PDEase-like"/>
    <property type="match status" value="1"/>
</dbReference>
<dbReference type="PANTHER" id="PTHR11845:SF13">
    <property type="entry name" value="5'-DEOXYNUCLEOTIDASE HDDC2"/>
    <property type="match status" value="1"/>
</dbReference>
<dbReference type="Gene3D" id="1.10.3210.10">
    <property type="entry name" value="Hypothetical protein af1432"/>
    <property type="match status" value="1"/>
</dbReference>
<gene>
    <name evidence="4" type="ordered locus">DKAM_0466</name>
</gene>
<dbReference type="KEGG" id="dka:DKAM_0466"/>
<dbReference type="HOGENOM" id="CLU_039453_4_2_2"/>
<dbReference type="Pfam" id="PF13023">
    <property type="entry name" value="HD_3"/>
    <property type="match status" value="1"/>
</dbReference>
<dbReference type="InterPro" id="IPR039356">
    <property type="entry name" value="YfbR/HDDC2"/>
</dbReference>
<name>B8D3W1_DESA1</name>
<keyword evidence="1" id="KW-0479">Metal-binding</keyword>
<accession>B8D3W1</accession>
<feature type="domain" description="HD" evidence="3">
    <location>
        <begin position="10"/>
        <end position="136"/>
    </location>
</feature>
<dbReference type="GO" id="GO:0046872">
    <property type="term" value="F:metal ion binding"/>
    <property type="evidence" value="ECO:0007669"/>
    <property type="project" value="UniProtKB-KW"/>
</dbReference>
<organism evidence="4 5">
    <name type="scientific">Desulfurococcus amylolyticus (strain DSM 18924 / JCM 16383 / VKM B-2413 / 1221n)</name>
    <name type="common">Desulfurococcus kamchatkensis</name>
    <dbReference type="NCBI Taxonomy" id="490899"/>
    <lineage>
        <taxon>Archaea</taxon>
        <taxon>Thermoproteota</taxon>
        <taxon>Thermoprotei</taxon>
        <taxon>Desulfurococcales</taxon>
        <taxon>Desulfurococcaceae</taxon>
        <taxon>Desulfurococcus</taxon>
    </lineage>
</organism>
<evidence type="ECO:0000313" key="4">
    <source>
        <dbReference type="EMBL" id="ACL10792.1"/>
    </source>
</evidence>
<evidence type="ECO:0000256" key="2">
    <source>
        <dbReference type="ARBA" id="ARBA00022801"/>
    </source>
</evidence>
<dbReference type="PANTHER" id="PTHR11845">
    <property type="entry name" value="5'-DEOXYNUCLEOTIDASE HDDC2"/>
    <property type="match status" value="1"/>
</dbReference>
<dbReference type="GO" id="GO:0002953">
    <property type="term" value="F:5'-deoxynucleotidase activity"/>
    <property type="evidence" value="ECO:0007669"/>
    <property type="project" value="InterPro"/>
</dbReference>
<dbReference type="Proteomes" id="UP000006903">
    <property type="component" value="Chromosome"/>
</dbReference>
<evidence type="ECO:0000313" key="5">
    <source>
        <dbReference type="Proteomes" id="UP000006903"/>
    </source>
</evidence>
<evidence type="ECO:0000259" key="3">
    <source>
        <dbReference type="Pfam" id="PF13023"/>
    </source>
</evidence>
<dbReference type="eggNOG" id="arCOG04311">
    <property type="taxonomic scope" value="Archaea"/>
</dbReference>
<dbReference type="STRING" id="490899.DKAM_0466"/>
<evidence type="ECO:0000256" key="1">
    <source>
        <dbReference type="ARBA" id="ARBA00022723"/>
    </source>
</evidence>
<keyword evidence="2 4" id="KW-0378">Hydrolase</keyword>
<proteinExistence type="predicted"/>
<dbReference type="AlphaFoldDB" id="B8D3W1"/>
<sequence length="192" mass="21829">MSLNTRYILNLRHIPRTGWLLRGVPPVIAESVAEHIFLTSIIAMDIAEKLWSRNIRLDKARTLSMSIIHDVPEAVTGDIIRLVKANAEEYFSIIESQAIKELGIQEYESLYNELSSGETLESIVVKVADDVATILEGRRLMEMGYHQVEEIIVNVEVHLRELVNAKTPVEVKDVLWEIVSEYLDASVFSKQK</sequence>
<reference evidence="4 5" key="1">
    <citation type="journal article" date="2009" name="J. Bacteriol.">
        <title>Complete genome sequence of the anaerobic, protein-degrading hyperthermophilic crenarchaeon Desulfurococcus kamchatkensis.</title>
        <authorList>
            <person name="Ravin N.V."/>
            <person name="Mardanov A.V."/>
            <person name="Beletsky A.V."/>
            <person name="Kublanov I.V."/>
            <person name="Kolganova T.V."/>
            <person name="Lebedinsky A.V."/>
            <person name="Chernyh N.A."/>
            <person name="Bonch-Osmolovskaya E.A."/>
            <person name="Skryabin K.G."/>
        </authorList>
    </citation>
    <scope>NUCLEOTIDE SEQUENCE [LARGE SCALE GENOMIC DNA]</scope>
    <source>
        <strain evidence="5">DSM 18924 / JCM 16383 / VKM B-2413 / 1221n</strain>
    </source>
</reference>